<comment type="subcellular location">
    <subcellularLocation>
        <location evidence="1">Endomembrane system</location>
        <topology evidence="1">Multi-pass membrane protein</topology>
    </subcellularLocation>
</comment>
<feature type="transmembrane region" description="Helical" evidence="5">
    <location>
        <begin position="222"/>
        <end position="240"/>
    </location>
</feature>
<dbReference type="PANTHER" id="PTHR12714">
    <property type="entry name" value="PROTEIN-S ISOPRENYLCYSTEINE O-METHYLTRANSFERASE"/>
    <property type="match status" value="1"/>
</dbReference>
<feature type="transmembrane region" description="Helical" evidence="5">
    <location>
        <begin position="111"/>
        <end position="138"/>
    </location>
</feature>
<sequence>MALQEELNSQGAFLFKHRSNLPLLLLVSGILIKLYQEHTYVSHHPQSMLSGILESMAFVVGMLGLVIRAFTVGYTPKNTSGRNTDQGQVADSLNTTGMYSLIRNPLYLGNYLMWLGVAMLTGNVWFIAIFSLTFWIYYERIVFAEENFLRKKFGQHYLDWASKTAPFLPTSFRYKSPDTPFSWKKVLKKEKNGFFALFLVFFIFEASAEYAVNGTLRTEIDWLLIGTVASGIAYTILKYIKKYTGLLNEQGR</sequence>
<keyword evidence="2 5" id="KW-0812">Transmembrane</keyword>
<protein>
    <submittedName>
        <fullName evidence="6">Lipid A Kdo2 1-phosphate O-methyltransferase</fullName>
    </submittedName>
</protein>
<dbReference type="InterPro" id="IPR007318">
    <property type="entry name" value="Phopholipid_MeTrfase"/>
</dbReference>
<proteinExistence type="predicted"/>
<accession>A0AAU9CVY3</accession>
<dbReference type="EMBL" id="AP025314">
    <property type="protein sequence ID" value="BDD07733.1"/>
    <property type="molecule type" value="Genomic_DNA"/>
</dbReference>
<evidence type="ECO:0000256" key="3">
    <source>
        <dbReference type="ARBA" id="ARBA00022989"/>
    </source>
</evidence>
<dbReference type="GO" id="GO:0012505">
    <property type="term" value="C:endomembrane system"/>
    <property type="evidence" value="ECO:0007669"/>
    <property type="project" value="UniProtKB-SubCell"/>
</dbReference>
<feature type="transmembrane region" description="Helical" evidence="5">
    <location>
        <begin position="194"/>
        <end position="216"/>
    </location>
</feature>
<dbReference type="Gene3D" id="1.20.120.1630">
    <property type="match status" value="1"/>
</dbReference>
<evidence type="ECO:0000313" key="6">
    <source>
        <dbReference type="EMBL" id="BDD07733.1"/>
    </source>
</evidence>
<name>A0AAU9CVY3_9BACT</name>
<feature type="transmembrane region" description="Helical" evidence="5">
    <location>
        <begin position="48"/>
        <end position="70"/>
    </location>
</feature>
<dbReference type="Pfam" id="PF04191">
    <property type="entry name" value="PEMT"/>
    <property type="match status" value="1"/>
</dbReference>
<dbReference type="KEGG" id="fax:FUAX_01650"/>
<evidence type="ECO:0000256" key="1">
    <source>
        <dbReference type="ARBA" id="ARBA00004127"/>
    </source>
</evidence>
<reference evidence="6 7" key="1">
    <citation type="submission" date="2021-12" db="EMBL/GenBank/DDBJ databases">
        <title>Genome sequencing of bacteria with rrn-lacking chromosome and rrn-plasmid.</title>
        <authorList>
            <person name="Anda M."/>
            <person name="Iwasaki W."/>
        </authorList>
    </citation>
    <scope>NUCLEOTIDE SEQUENCE [LARGE SCALE GENOMIC DNA]</scope>
    <source>
        <strain evidence="6 7">DSM 100852</strain>
    </source>
</reference>
<dbReference type="GO" id="GO:0016740">
    <property type="term" value="F:transferase activity"/>
    <property type="evidence" value="ECO:0007669"/>
    <property type="project" value="UniProtKB-ARBA"/>
</dbReference>
<dbReference type="Proteomes" id="UP001348817">
    <property type="component" value="Chromosome"/>
</dbReference>
<evidence type="ECO:0000313" key="7">
    <source>
        <dbReference type="Proteomes" id="UP001348817"/>
    </source>
</evidence>
<organism evidence="6 7">
    <name type="scientific">Fulvitalea axinellae</name>
    <dbReference type="NCBI Taxonomy" id="1182444"/>
    <lineage>
        <taxon>Bacteria</taxon>
        <taxon>Pseudomonadati</taxon>
        <taxon>Bacteroidota</taxon>
        <taxon>Cytophagia</taxon>
        <taxon>Cytophagales</taxon>
        <taxon>Persicobacteraceae</taxon>
        <taxon>Fulvitalea</taxon>
    </lineage>
</organism>
<dbReference type="PANTHER" id="PTHR12714:SF9">
    <property type="entry name" value="PROTEIN-S-ISOPRENYLCYSTEINE O-METHYLTRANSFERASE"/>
    <property type="match status" value="1"/>
</dbReference>
<dbReference type="RefSeq" id="WP_338393042.1">
    <property type="nucleotide sequence ID" value="NZ_AP025314.1"/>
</dbReference>
<gene>
    <name evidence="6" type="primary">ste14</name>
    <name evidence="6" type="ORF">FUAX_01650</name>
</gene>
<evidence type="ECO:0000256" key="4">
    <source>
        <dbReference type="ARBA" id="ARBA00023136"/>
    </source>
</evidence>
<keyword evidence="4 5" id="KW-0472">Membrane</keyword>
<keyword evidence="7" id="KW-1185">Reference proteome</keyword>
<dbReference type="AlphaFoldDB" id="A0AAU9CVY3"/>
<evidence type="ECO:0000256" key="2">
    <source>
        <dbReference type="ARBA" id="ARBA00022692"/>
    </source>
</evidence>
<dbReference type="PROSITE" id="PS50244">
    <property type="entry name" value="S5A_REDUCTASE"/>
    <property type="match status" value="1"/>
</dbReference>
<evidence type="ECO:0000256" key="5">
    <source>
        <dbReference type="SAM" id="Phobius"/>
    </source>
</evidence>
<keyword evidence="3 5" id="KW-1133">Transmembrane helix</keyword>